<accession>A0A176RXN5</accession>
<dbReference type="Proteomes" id="UP000076962">
    <property type="component" value="Unassembled WGS sequence"/>
</dbReference>
<protein>
    <submittedName>
        <fullName evidence="1">Uncharacterized protein</fullName>
    </submittedName>
</protein>
<organism evidence="1 2">
    <name type="scientific">Candidatus Thiomargarita nelsonii</name>
    <dbReference type="NCBI Taxonomy" id="1003181"/>
    <lineage>
        <taxon>Bacteria</taxon>
        <taxon>Pseudomonadati</taxon>
        <taxon>Pseudomonadota</taxon>
        <taxon>Gammaproteobacteria</taxon>
        <taxon>Thiotrichales</taxon>
        <taxon>Thiotrichaceae</taxon>
        <taxon>Thiomargarita</taxon>
    </lineage>
</organism>
<sequence>MIGRLLPFKRRTESSSLMATTKRSPNCRACVKYWTCPACKISKQPLVMTTVSPLACAALTATLRLLASCTPLPVCLCKACSSSNTLIVVAPSLVTAMPAARLAKAVALVQS</sequence>
<reference evidence="1 2" key="1">
    <citation type="submission" date="2016-05" db="EMBL/GenBank/DDBJ databases">
        <title>Single-cell genome of chain-forming Candidatus Thiomargarita nelsonii and comparison to other large sulfur-oxidizing bacteria.</title>
        <authorList>
            <person name="Winkel M."/>
            <person name="Salman V."/>
            <person name="Woyke T."/>
            <person name="Schulz-Vogt H."/>
            <person name="Richter M."/>
            <person name="Flood B."/>
            <person name="Bailey J."/>
            <person name="Amann R."/>
            <person name="Mussmann M."/>
        </authorList>
    </citation>
    <scope>NUCLEOTIDE SEQUENCE [LARGE SCALE GENOMIC DNA]</scope>
    <source>
        <strain evidence="1 2">THI036</strain>
    </source>
</reference>
<proteinExistence type="predicted"/>
<comment type="caution">
    <text evidence="1">The sequence shown here is derived from an EMBL/GenBank/DDBJ whole genome shotgun (WGS) entry which is preliminary data.</text>
</comment>
<name>A0A176RXN5_9GAMM</name>
<gene>
    <name evidence="1" type="ORF">THIOM_003839</name>
</gene>
<keyword evidence="2" id="KW-1185">Reference proteome</keyword>
<evidence type="ECO:0000313" key="1">
    <source>
        <dbReference type="EMBL" id="OAD20459.1"/>
    </source>
</evidence>
<dbReference type="AlphaFoldDB" id="A0A176RXN5"/>
<evidence type="ECO:0000313" key="2">
    <source>
        <dbReference type="Proteomes" id="UP000076962"/>
    </source>
</evidence>
<dbReference type="EMBL" id="LUTY01002360">
    <property type="protein sequence ID" value="OAD20459.1"/>
    <property type="molecule type" value="Genomic_DNA"/>
</dbReference>